<keyword evidence="3 9" id="KW-0813">Transport</keyword>
<dbReference type="FunFam" id="1.20.1740.10:FF:000004">
    <property type="entry name" value="Sodium:alanine symporter family protein"/>
    <property type="match status" value="1"/>
</dbReference>
<evidence type="ECO:0000256" key="9">
    <source>
        <dbReference type="RuleBase" id="RU363064"/>
    </source>
</evidence>
<dbReference type="STRING" id="1902579.BHV28_12710"/>
<feature type="transmembrane region" description="Helical" evidence="9">
    <location>
        <begin position="184"/>
        <end position="202"/>
    </location>
</feature>
<comment type="subcellular location">
    <subcellularLocation>
        <location evidence="9">Cell inner membrane</location>
        <topology evidence="9">Multi-pass membrane protein</topology>
    </subcellularLocation>
    <subcellularLocation>
        <location evidence="1">Cell membrane</location>
        <topology evidence="1">Multi-pass membrane protein</topology>
    </subcellularLocation>
</comment>
<evidence type="ECO:0000256" key="5">
    <source>
        <dbReference type="ARBA" id="ARBA00022692"/>
    </source>
</evidence>
<accession>A0A1U9JVP6</accession>
<feature type="transmembrane region" description="Helical" evidence="9">
    <location>
        <begin position="143"/>
        <end position="164"/>
    </location>
</feature>
<evidence type="ECO:0000256" key="8">
    <source>
        <dbReference type="ARBA" id="ARBA00023136"/>
    </source>
</evidence>
<name>A0A1U9JVP6_9HYPH</name>
<evidence type="ECO:0000256" key="7">
    <source>
        <dbReference type="ARBA" id="ARBA00022989"/>
    </source>
</evidence>
<evidence type="ECO:0000256" key="3">
    <source>
        <dbReference type="ARBA" id="ARBA00022448"/>
    </source>
</evidence>
<dbReference type="PANTHER" id="PTHR30330">
    <property type="entry name" value="AGSS FAMILY TRANSPORTER, SODIUM-ALANINE"/>
    <property type="match status" value="1"/>
</dbReference>
<comment type="similarity">
    <text evidence="2 9">Belongs to the alanine or glycine:cation symporter (AGCS) (TC 2.A.25) family.</text>
</comment>
<sequence length="482" mass="51367">MMGLLTDILLNKIMVVVVIGLGLWFTITTRFVQFRYLGRMFNILWSGRLFSRADGAHISSFQALMLSIAGLVGGGNIAGVAVAITLGGPGAVFWMWVAGLLGMATSFIECTLAQAYKRAKPDGGYRGGPAFYITHGIGSNWRWLAALFSVLLLATYGFGFNGAQSHIVVNALHNTITSISGYNLPLWIFALGFAGIVGIIIAGGVQRIVNMADVLVPIMAVGYIFLAMIVLGLSFSAVPATLAYIVKSAFGLDPALGGGIGVIIAQGVRRGLFSNEAGLGSAPNVAAVAEVRHPAAQGIVQAFSVFINTIIICTCTALIILLGGLYNAPEMAQVSGVVLTQNSLAVFLGEWGRIFVSVALSLFVFTTVIYNCYLGENSLSWLSNNNKPLIMGYRVLVVALCVWGGMSNLETIFSFADLFMALLAMVNLFALVLLLKPALQLMRDYDRQLKAGIDEPVFDAGMVDLKGLDPKVWPKSGKSTQA</sequence>
<evidence type="ECO:0000256" key="6">
    <source>
        <dbReference type="ARBA" id="ARBA00022847"/>
    </source>
</evidence>
<dbReference type="PANTHER" id="PTHR30330:SF1">
    <property type="entry name" value="AMINO-ACID CARRIER PROTEIN ALST"/>
    <property type="match status" value="1"/>
</dbReference>
<reference evidence="10 11" key="1">
    <citation type="journal article" date="2010" name="Science">
        <title>Genomic comparison of the ants Camponotus floridanus and Harpegnathos saltator.</title>
        <authorList>
            <person name="Bonasio R."/>
            <person name="Zhang G."/>
            <person name="Ye C."/>
            <person name="Mutti N.S."/>
            <person name="Fang X."/>
            <person name="Qin N."/>
            <person name="Donahue G."/>
            <person name="Yang P."/>
            <person name="Li Q."/>
            <person name="Li C."/>
            <person name="Zhang P."/>
            <person name="Huang Z."/>
            <person name="Berger S.L."/>
            <person name="Reinberg D."/>
            <person name="Wang J."/>
            <person name="Liebig J."/>
        </authorList>
    </citation>
    <scope>NUCLEOTIDE SEQUENCE [LARGE SCALE GENOMIC DNA]</scope>
    <source>
        <strain evidence="10 11">Hsal</strain>
    </source>
</reference>
<keyword evidence="11" id="KW-1185">Reference proteome</keyword>
<dbReference type="GO" id="GO:0005283">
    <property type="term" value="F:amino acid:sodium symporter activity"/>
    <property type="evidence" value="ECO:0007669"/>
    <property type="project" value="InterPro"/>
</dbReference>
<evidence type="ECO:0000313" key="11">
    <source>
        <dbReference type="Proteomes" id="UP000188912"/>
    </source>
</evidence>
<evidence type="ECO:0000256" key="2">
    <source>
        <dbReference type="ARBA" id="ARBA00009261"/>
    </source>
</evidence>
<keyword evidence="8 9" id="KW-0472">Membrane</keyword>
<feature type="transmembrane region" description="Helical" evidence="9">
    <location>
        <begin position="9"/>
        <end position="27"/>
    </location>
</feature>
<reference evidence="10 11" key="2">
    <citation type="journal article" date="2016" name="Sci. Rep.">
        <title>The genome of Rhizobiales bacteria in predatory ants reveals urease gene functions but no genes for nitrogen fixation.</title>
        <authorList>
            <person name="Neuvonen M.M."/>
            <person name="Tamarit D."/>
            <person name="Naslund K."/>
            <person name="Liebig J."/>
            <person name="Feldhaar H."/>
            <person name="Moran N.A."/>
            <person name="Guy L."/>
            <person name="Andersson S.G."/>
        </authorList>
    </citation>
    <scope>NUCLEOTIDE SEQUENCE [LARGE SCALE GENOMIC DNA]</scope>
    <source>
        <strain evidence="10 11">Hsal</strain>
    </source>
</reference>
<keyword evidence="5 9" id="KW-0812">Transmembrane</keyword>
<protein>
    <submittedName>
        <fullName evidence="10">Sodium/glutamine symporter GlnT</fullName>
    </submittedName>
</protein>
<keyword evidence="7 9" id="KW-1133">Transmembrane helix</keyword>
<proteinExistence type="inferred from homology"/>
<keyword evidence="6 9" id="KW-0769">Symport</keyword>
<dbReference type="Pfam" id="PF01235">
    <property type="entry name" value="Na_Ala_symp"/>
    <property type="match status" value="1"/>
</dbReference>
<keyword evidence="9" id="KW-0997">Cell inner membrane</keyword>
<dbReference type="GO" id="GO:0005886">
    <property type="term" value="C:plasma membrane"/>
    <property type="evidence" value="ECO:0007669"/>
    <property type="project" value="UniProtKB-SubCell"/>
</dbReference>
<dbReference type="InterPro" id="IPR001463">
    <property type="entry name" value="Na/Ala_symport"/>
</dbReference>
<feature type="transmembrane region" description="Helical" evidence="9">
    <location>
        <begin position="388"/>
        <end position="406"/>
    </location>
</feature>
<feature type="transmembrane region" description="Helical" evidence="9">
    <location>
        <begin position="412"/>
        <end position="435"/>
    </location>
</feature>
<organism evidence="10 11">
    <name type="scientific">Candidatus Tokpelaia hoelldobleri</name>
    <dbReference type="NCBI Taxonomy" id="1902579"/>
    <lineage>
        <taxon>Bacteria</taxon>
        <taxon>Pseudomonadati</taxon>
        <taxon>Pseudomonadota</taxon>
        <taxon>Alphaproteobacteria</taxon>
        <taxon>Hyphomicrobiales</taxon>
        <taxon>Candidatus Tokpelaia</taxon>
    </lineage>
</organism>
<dbReference type="KEGG" id="thd:BHV28_12710"/>
<feature type="transmembrane region" description="Helical" evidence="9">
    <location>
        <begin position="214"/>
        <end position="238"/>
    </location>
</feature>
<keyword evidence="4" id="KW-1003">Cell membrane</keyword>
<dbReference type="EMBL" id="CP017315">
    <property type="protein sequence ID" value="AQS41955.1"/>
    <property type="molecule type" value="Genomic_DNA"/>
</dbReference>
<dbReference type="AlphaFoldDB" id="A0A1U9JVP6"/>
<evidence type="ECO:0000256" key="1">
    <source>
        <dbReference type="ARBA" id="ARBA00004651"/>
    </source>
</evidence>
<gene>
    <name evidence="10" type="primary">glnT</name>
    <name evidence="10" type="ORF">BHV28_12710</name>
</gene>
<feature type="transmembrane region" description="Helical" evidence="9">
    <location>
        <begin position="354"/>
        <end position="376"/>
    </location>
</feature>
<feature type="transmembrane region" description="Helical" evidence="9">
    <location>
        <begin position="302"/>
        <end position="326"/>
    </location>
</feature>
<evidence type="ECO:0000256" key="4">
    <source>
        <dbReference type="ARBA" id="ARBA00022475"/>
    </source>
</evidence>
<dbReference type="Proteomes" id="UP000188912">
    <property type="component" value="Chromosome"/>
</dbReference>
<dbReference type="Gene3D" id="1.20.1740.10">
    <property type="entry name" value="Amino acid/polyamine transporter I"/>
    <property type="match status" value="1"/>
</dbReference>
<feature type="transmembrane region" description="Helical" evidence="9">
    <location>
        <begin position="63"/>
        <end position="87"/>
    </location>
</feature>
<dbReference type="NCBIfam" id="TIGR00835">
    <property type="entry name" value="agcS"/>
    <property type="match status" value="1"/>
</dbReference>
<dbReference type="PRINTS" id="PR00175">
    <property type="entry name" value="NAALASMPORT"/>
</dbReference>
<feature type="transmembrane region" description="Helical" evidence="9">
    <location>
        <begin position="93"/>
        <end position="116"/>
    </location>
</feature>
<evidence type="ECO:0000313" key="10">
    <source>
        <dbReference type="EMBL" id="AQS41955.1"/>
    </source>
</evidence>